<comment type="caution">
    <text evidence="8">The sequence shown here is derived from an EMBL/GenBank/DDBJ whole genome shotgun (WGS) entry which is preliminary data.</text>
</comment>
<evidence type="ECO:0000256" key="3">
    <source>
        <dbReference type="ARBA" id="ARBA00022989"/>
    </source>
</evidence>
<dbReference type="Pfam" id="PF02931">
    <property type="entry name" value="Neur_chan_LBD"/>
    <property type="match status" value="1"/>
</dbReference>
<evidence type="ECO:0000313" key="9">
    <source>
        <dbReference type="Proteomes" id="UP000747542"/>
    </source>
</evidence>
<feature type="signal peptide" evidence="6">
    <location>
        <begin position="1"/>
        <end position="16"/>
    </location>
</feature>
<accession>A0A8J5JVC6</accession>
<dbReference type="CDD" id="cd18989">
    <property type="entry name" value="LGIC_ECD_cation"/>
    <property type="match status" value="1"/>
</dbReference>
<dbReference type="InterPro" id="IPR036734">
    <property type="entry name" value="Neur_chan_lig-bd_sf"/>
</dbReference>
<keyword evidence="4 5" id="KW-0472">Membrane</keyword>
<sequence>MKGFVILILLVHHSLGDSNPFTADQDNASKDNWISRLYKDKLKGYNKGSRPVHNHDHNTTVYLALSLNHIDVDDLHQELSVNAWSIMTWVDEYLKWEPKNYMNIDSLHFDDDDIWMPDITLYNSAQGSDVQPFGHVPVLANSVGQTYWFPPTHFVVKCDLDLRKWPSDQHDCLVMVNNYEENKQWTLVKVSATRSLINIEGHDSYVEIDYTFTVKRHAKAHATYITQTTLVIILVVLVSYFLPLDCFFSRMLLHLFAMGVLISCYFTLFNYLPDNGGPVPLVVRYYSGTLILTTISLLSTIFLTSQGNCCSSTTSVNFSRKLIGAISSAPVLRNSMPQQPYNHLEAEMVEEGEATQTESSTYNEDPGISSLHIKRVVNFLLLVLFTVAYLVDYVVLRSVTI</sequence>
<dbReference type="GO" id="GO:0004888">
    <property type="term" value="F:transmembrane signaling receptor activity"/>
    <property type="evidence" value="ECO:0007669"/>
    <property type="project" value="InterPro"/>
</dbReference>
<feature type="transmembrane region" description="Helical" evidence="5">
    <location>
        <begin position="284"/>
        <end position="303"/>
    </location>
</feature>
<evidence type="ECO:0000256" key="5">
    <source>
        <dbReference type="SAM" id="Phobius"/>
    </source>
</evidence>
<dbReference type="GO" id="GO:0005230">
    <property type="term" value="F:extracellular ligand-gated monoatomic ion channel activity"/>
    <property type="evidence" value="ECO:0007669"/>
    <property type="project" value="InterPro"/>
</dbReference>
<dbReference type="AlphaFoldDB" id="A0A8J5JVC6"/>
<evidence type="ECO:0000256" key="2">
    <source>
        <dbReference type="ARBA" id="ARBA00022692"/>
    </source>
</evidence>
<evidence type="ECO:0000256" key="1">
    <source>
        <dbReference type="ARBA" id="ARBA00004370"/>
    </source>
</evidence>
<dbReference type="GO" id="GO:0016020">
    <property type="term" value="C:membrane"/>
    <property type="evidence" value="ECO:0007669"/>
    <property type="project" value="UniProtKB-SubCell"/>
</dbReference>
<dbReference type="PRINTS" id="PR00252">
    <property type="entry name" value="NRIONCHANNEL"/>
</dbReference>
<dbReference type="EMBL" id="JAHLQT010026839">
    <property type="protein sequence ID" value="KAG7162858.1"/>
    <property type="molecule type" value="Genomic_DNA"/>
</dbReference>
<evidence type="ECO:0000256" key="6">
    <source>
        <dbReference type="SAM" id="SignalP"/>
    </source>
</evidence>
<gene>
    <name evidence="8" type="primary">Chrna7-L1</name>
    <name evidence="8" type="ORF">Hamer_G022613</name>
</gene>
<dbReference type="Gene3D" id="2.70.170.10">
    <property type="entry name" value="Neurotransmitter-gated ion-channel ligand-binding domain"/>
    <property type="match status" value="1"/>
</dbReference>
<dbReference type="SUPFAM" id="SSF63712">
    <property type="entry name" value="Nicotinic receptor ligand binding domain-like"/>
    <property type="match status" value="1"/>
</dbReference>
<dbReference type="InterPro" id="IPR036719">
    <property type="entry name" value="Neuro-gated_channel_TM_sf"/>
</dbReference>
<keyword evidence="3 5" id="KW-1133">Transmembrane helix</keyword>
<reference evidence="8" key="1">
    <citation type="journal article" date="2021" name="Sci. Adv.">
        <title>The American lobster genome reveals insights on longevity, neural, and immune adaptations.</title>
        <authorList>
            <person name="Polinski J.M."/>
            <person name="Zimin A.V."/>
            <person name="Clark K.F."/>
            <person name="Kohn A.B."/>
            <person name="Sadowski N."/>
            <person name="Timp W."/>
            <person name="Ptitsyn A."/>
            <person name="Khanna P."/>
            <person name="Romanova D.Y."/>
            <person name="Williams P."/>
            <person name="Greenwood S.J."/>
            <person name="Moroz L.L."/>
            <person name="Walt D.R."/>
            <person name="Bodnar A.G."/>
        </authorList>
    </citation>
    <scope>NUCLEOTIDE SEQUENCE</scope>
    <source>
        <strain evidence="8">GMGI-L3</strain>
    </source>
</reference>
<dbReference type="Proteomes" id="UP000747542">
    <property type="component" value="Unassembled WGS sequence"/>
</dbReference>
<feature type="transmembrane region" description="Helical" evidence="5">
    <location>
        <begin position="251"/>
        <end position="272"/>
    </location>
</feature>
<dbReference type="InterPro" id="IPR006201">
    <property type="entry name" value="Neur_channel"/>
</dbReference>
<feature type="chain" id="PRO_5035196167" evidence="6">
    <location>
        <begin position="17"/>
        <end position="401"/>
    </location>
</feature>
<protein>
    <submittedName>
        <fullName evidence="8">Neuronal acetylcholine receptor subunit alpha-7-like 1</fullName>
    </submittedName>
</protein>
<dbReference type="PANTHER" id="PTHR18945">
    <property type="entry name" value="NEUROTRANSMITTER GATED ION CHANNEL"/>
    <property type="match status" value="1"/>
</dbReference>
<keyword evidence="9" id="KW-1185">Reference proteome</keyword>
<feature type="transmembrane region" description="Helical" evidence="5">
    <location>
        <begin position="224"/>
        <end position="244"/>
    </location>
</feature>
<evidence type="ECO:0000313" key="8">
    <source>
        <dbReference type="EMBL" id="KAG7162858.1"/>
    </source>
</evidence>
<keyword evidence="6" id="KW-0732">Signal</keyword>
<dbReference type="InterPro" id="IPR006202">
    <property type="entry name" value="Neur_chan_lig-bd"/>
</dbReference>
<evidence type="ECO:0000256" key="4">
    <source>
        <dbReference type="ARBA" id="ARBA00023136"/>
    </source>
</evidence>
<organism evidence="8 9">
    <name type="scientific">Homarus americanus</name>
    <name type="common">American lobster</name>
    <dbReference type="NCBI Taxonomy" id="6706"/>
    <lineage>
        <taxon>Eukaryota</taxon>
        <taxon>Metazoa</taxon>
        <taxon>Ecdysozoa</taxon>
        <taxon>Arthropoda</taxon>
        <taxon>Crustacea</taxon>
        <taxon>Multicrustacea</taxon>
        <taxon>Malacostraca</taxon>
        <taxon>Eumalacostraca</taxon>
        <taxon>Eucarida</taxon>
        <taxon>Decapoda</taxon>
        <taxon>Pleocyemata</taxon>
        <taxon>Astacidea</taxon>
        <taxon>Nephropoidea</taxon>
        <taxon>Nephropidae</taxon>
        <taxon>Homarus</taxon>
    </lineage>
</organism>
<keyword evidence="2 5" id="KW-0812">Transmembrane</keyword>
<name>A0A8J5JVC6_HOMAM</name>
<feature type="transmembrane region" description="Helical" evidence="5">
    <location>
        <begin position="376"/>
        <end position="396"/>
    </location>
</feature>
<dbReference type="SUPFAM" id="SSF90112">
    <property type="entry name" value="Neurotransmitter-gated ion-channel transmembrane pore"/>
    <property type="match status" value="1"/>
</dbReference>
<proteinExistence type="predicted"/>
<evidence type="ECO:0000259" key="7">
    <source>
        <dbReference type="Pfam" id="PF02931"/>
    </source>
</evidence>
<keyword evidence="8" id="KW-0675">Receptor</keyword>
<feature type="domain" description="Neurotransmitter-gated ion-channel ligand-binding" evidence="7">
    <location>
        <begin position="35"/>
        <end position="173"/>
    </location>
</feature>
<comment type="subcellular location">
    <subcellularLocation>
        <location evidence="1">Membrane</location>
    </subcellularLocation>
</comment>